<keyword evidence="4" id="KW-0804">Transcription</keyword>
<dbReference type="InterPro" id="IPR036864">
    <property type="entry name" value="Zn2-C6_fun-type_DNA-bd_sf"/>
</dbReference>
<protein>
    <recommendedName>
        <fullName evidence="7">Zn(2)-C6 fungal-type domain-containing protein</fullName>
    </recommendedName>
</protein>
<reference evidence="8 9" key="1">
    <citation type="submission" date="2015-04" db="EMBL/GenBank/DDBJ databases">
        <authorList>
            <person name="Syromyatnikov M.Y."/>
            <person name="Popov V.N."/>
        </authorList>
    </citation>
    <scope>NUCLEOTIDE SEQUENCE [LARGE SCALE GENOMIC DNA]</scope>
    <source>
        <strain evidence="8">WF-38-12</strain>
    </source>
</reference>
<dbReference type="GO" id="GO:0003677">
    <property type="term" value="F:DNA binding"/>
    <property type="evidence" value="ECO:0007669"/>
    <property type="project" value="UniProtKB-KW"/>
</dbReference>
<dbReference type="EMBL" id="CVMT01000002">
    <property type="protein sequence ID" value="CRG86330.1"/>
    <property type="molecule type" value="Genomic_DNA"/>
</dbReference>
<feature type="compositionally biased region" description="Polar residues" evidence="6">
    <location>
        <begin position="99"/>
        <end position="108"/>
    </location>
</feature>
<evidence type="ECO:0000256" key="5">
    <source>
        <dbReference type="ARBA" id="ARBA00023242"/>
    </source>
</evidence>
<comment type="subcellular location">
    <subcellularLocation>
        <location evidence="1">Nucleus</location>
    </subcellularLocation>
</comment>
<proteinExistence type="predicted"/>
<dbReference type="PROSITE" id="PS50048">
    <property type="entry name" value="ZN2_CY6_FUNGAL_2"/>
    <property type="match status" value="1"/>
</dbReference>
<evidence type="ECO:0000313" key="9">
    <source>
        <dbReference type="Proteomes" id="UP000054383"/>
    </source>
</evidence>
<keyword evidence="3" id="KW-0238">DNA-binding</keyword>
<name>A0A0U1LUT2_TALIS</name>
<dbReference type="Pfam" id="PF11951">
    <property type="entry name" value="Fungal_trans_2"/>
    <property type="match status" value="1"/>
</dbReference>
<dbReference type="GO" id="GO:0005634">
    <property type="term" value="C:nucleus"/>
    <property type="evidence" value="ECO:0007669"/>
    <property type="project" value="UniProtKB-SubCell"/>
</dbReference>
<keyword evidence="2" id="KW-0805">Transcription regulation</keyword>
<sequence>MGEQGAGAVKRKGKPRGIRRDRDCQSCKDRGIKCDLNRPRCQPCVQSGLPCGGYPQRVVWATEAASRQRRPSESLRSSNSKAAASPKESPPVSRPKSVASGSPSSPVNSAATATTAIEAASEATRAQYPATHQYSFIKRLTEFYEQIKVAELQSGGSYLSPEAIDLVSRIWDFVRARMQGYVTVGSPEQSSMDAVRFHVAALMGLAEAVDKAHPVALFGIATFAFFEVCDGSFGEWQRHLKGARSLLDIHCRSKADLDQLSRDISGLTHIVAHLVWFDTMGAIIRGSRGLIFDDWHRETLMDGFFASVGCPPDTFRLFVALTKTEATIGGLDLSFEAVDQLLHAEPGDSSSVADLTAGAWRCTAAIAILSRIGEASSPSRQRALSSAVNQACRAIASIPPTSGIYIHLAATAYLAGINATHPQQCDIVRNYWRNCQASDFPHYPDGQARCEEKWRADGLA</sequence>
<dbReference type="AlphaFoldDB" id="A0A0U1LUT2"/>
<evidence type="ECO:0000259" key="7">
    <source>
        <dbReference type="PROSITE" id="PS50048"/>
    </source>
</evidence>
<dbReference type="GO" id="GO:0008270">
    <property type="term" value="F:zinc ion binding"/>
    <property type="evidence" value="ECO:0007669"/>
    <property type="project" value="InterPro"/>
</dbReference>
<dbReference type="SUPFAM" id="SSF57701">
    <property type="entry name" value="Zn2/Cys6 DNA-binding domain"/>
    <property type="match status" value="1"/>
</dbReference>
<keyword evidence="5" id="KW-0539">Nucleus</keyword>
<evidence type="ECO:0000256" key="2">
    <source>
        <dbReference type="ARBA" id="ARBA00023015"/>
    </source>
</evidence>
<accession>A0A0U1LUT2</accession>
<dbReference type="OrthoDB" id="4491390at2759"/>
<dbReference type="Gene3D" id="4.10.240.10">
    <property type="entry name" value="Zn(2)-C6 fungal-type DNA-binding domain"/>
    <property type="match status" value="1"/>
</dbReference>
<dbReference type="InterPro" id="IPR021858">
    <property type="entry name" value="Fun_TF"/>
</dbReference>
<gene>
    <name evidence="8" type="ORF">PISL3812_03335</name>
</gene>
<dbReference type="Proteomes" id="UP000054383">
    <property type="component" value="Unassembled WGS sequence"/>
</dbReference>
<feature type="compositionally biased region" description="Basic and acidic residues" evidence="6">
    <location>
        <begin position="18"/>
        <end position="38"/>
    </location>
</feature>
<dbReference type="GO" id="GO:0000981">
    <property type="term" value="F:DNA-binding transcription factor activity, RNA polymerase II-specific"/>
    <property type="evidence" value="ECO:0007669"/>
    <property type="project" value="InterPro"/>
</dbReference>
<feature type="domain" description="Zn(2)-C6 fungal-type" evidence="7">
    <location>
        <begin position="23"/>
        <end position="51"/>
    </location>
</feature>
<evidence type="ECO:0000256" key="1">
    <source>
        <dbReference type="ARBA" id="ARBA00004123"/>
    </source>
</evidence>
<dbReference type="PANTHER" id="PTHR37534">
    <property type="entry name" value="TRANSCRIPTIONAL ACTIVATOR PROTEIN UGA3"/>
    <property type="match status" value="1"/>
</dbReference>
<dbReference type="PANTHER" id="PTHR37534:SF46">
    <property type="entry name" value="ZN(II)2CYS6 TRANSCRIPTION FACTOR (EUROFUNG)"/>
    <property type="match status" value="1"/>
</dbReference>
<dbReference type="Pfam" id="PF00172">
    <property type="entry name" value="Zn_clus"/>
    <property type="match status" value="1"/>
</dbReference>
<dbReference type="OMA" id="YPQRVIW"/>
<dbReference type="CDD" id="cd00067">
    <property type="entry name" value="GAL4"/>
    <property type="match status" value="1"/>
</dbReference>
<organism evidence="8 9">
    <name type="scientific">Talaromyces islandicus</name>
    <name type="common">Penicillium islandicum</name>
    <dbReference type="NCBI Taxonomy" id="28573"/>
    <lineage>
        <taxon>Eukaryota</taxon>
        <taxon>Fungi</taxon>
        <taxon>Dikarya</taxon>
        <taxon>Ascomycota</taxon>
        <taxon>Pezizomycotina</taxon>
        <taxon>Eurotiomycetes</taxon>
        <taxon>Eurotiomycetidae</taxon>
        <taxon>Eurotiales</taxon>
        <taxon>Trichocomaceae</taxon>
        <taxon>Talaromyces</taxon>
        <taxon>Talaromyces sect. Islandici</taxon>
    </lineage>
</organism>
<evidence type="ECO:0000256" key="3">
    <source>
        <dbReference type="ARBA" id="ARBA00023125"/>
    </source>
</evidence>
<feature type="region of interest" description="Disordered" evidence="6">
    <location>
        <begin position="1"/>
        <end position="41"/>
    </location>
</feature>
<feature type="region of interest" description="Disordered" evidence="6">
    <location>
        <begin position="65"/>
        <end position="110"/>
    </location>
</feature>
<dbReference type="InterPro" id="IPR001138">
    <property type="entry name" value="Zn2Cys6_DnaBD"/>
</dbReference>
<evidence type="ECO:0000256" key="6">
    <source>
        <dbReference type="SAM" id="MobiDB-lite"/>
    </source>
</evidence>
<evidence type="ECO:0000256" key="4">
    <source>
        <dbReference type="ARBA" id="ARBA00023163"/>
    </source>
</evidence>
<keyword evidence="9" id="KW-1185">Reference proteome</keyword>
<evidence type="ECO:0000313" key="8">
    <source>
        <dbReference type="EMBL" id="CRG86330.1"/>
    </source>
</evidence>